<evidence type="ECO:0000313" key="3">
    <source>
        <dbReference type="EMBL" id="GEL98006.1"/>
    </source>
</evidence>
<keyword evidence="1" id="KW-1133">Transmembrane helix</keyword>
<comment type="caution">
    <text evidence="3">The sequence shown here is derived from an EMBL/GenBank/DDBJ whole genome shotgun (WGS) entry which is preliminary data.</text>
</comment>
<dbReference type="AlphaFoldDB" id="A0A511JJ88"/>
<dbReference type="OrthoDB" id="904022at2"/>
<sequence length="464" mass="45466">MRPRRAGRLAATATLLALVTAPLAATGAGAAADPVIDVGARPLGVAFSADGSQAFVANNDDSTLSVIDPATATVLATIPTSPLPFGVTTSPGAPTLVYASTTGAGPTIPSVDLIDPATASVTRLTGPLGNPSGVAADASFVYATNATGQFTRWPTGGGAAQGCELQTPTRGVVLVGTTAYVTQNALNSVAVIDTTTFACPPVAPAIPVGTGPWGIAYNPVRGEVYVVNATSATVSVISTTTNTVVETLPIGPGGRTVAVSPDGDRVYVTETDGLLLVLNRADPALGGTAVVGAGSEGVAASSDGVHVYVTNATDGTVTPFTRPTVTAPADASVAPDTAVTFSVTPAGDVTGLQWERSDDGGATWTPIPGATGTDYSLTATLADDGAQFRAVASSIVFAGAVSGVAALAVAAPPVPPTPAPSPSPTSPTLAVTGSTSGSLALLAAGLVAVGALLVPLAARRRPAR</sequence>
<feature type="chain" id="PRO_5039538470" description="Ig-like domain-containing protein" evidence="2">
    <location>
        <begin position="25"/>
        <end position="464"/>
    </location>
</feature>
<dbReference type="NCBIfam" id="TIGR02276">
    <property type="entry name" value="beta_rpt_yvtn"/>
    <property type="match status" value="1"/>
</dbReference>
<name>A0A511JJ88_9CELL</name>
<dbReference type="RefSeq" id="WP_146845555.1">
    <property type="nucleotide sequence ID" value="NZ_BJWH01000006.1"/>
</dbReference>
<protein>
    <recommendedName>
        <fullName evidence="5">Ig-like domain-containing protein</fullName>
    </recommendedName>
</protein>
<dbReference type="InterPro" id="IPR011964">
    <property type="entry name" value="YVTN_b-propeller_repeat"/>
</dbReference>
<dbReference type="PANTHER" id="PTHR47197">
    <property type="entry name" value="PROTEIN NIRF"/>
    <property type="match status" value="1"/>
</dbReference>
<reference evidence="3 4" key="1">
    <citation type="submission" date="2019-07" db="EMBL/GenBank/DDBJ databases">
        <title>Whole genome shotgun sequence of Cellulomonas terrae NBRC 100819.</title>
        <authorList>
            <person name="Hosoyama A."/>
            <person name="Uohara A."/>
            <person name="Ohji S."/>
            <person name="Ichikawa N."/>
        </authorList>
    </citation>
    <scope>NUCLEOTIDE SEQUENCE [LARGE SCALE GENOMIC DNA]</scope>
    <source>
        <strain evidence="3 4">NBRC 100819</strain>
    </source>
</reference>
<feature type="signal peptide" evidence="2">
    <location>
        <begin position="1"/>
        <end position="24"/>
    </location>
</feature>
<keyword evidence="1" id="KW-0472">Membrane</keyword>
<proteinExistence type="predicted"/>
<feature type="transmembrane region" description="Helical" evidence="1">
    <location>
        <begin position="439"/>
        <end position="458"/>
    </location>
</feature>
<dbReference type="EMBL" id="BJWH01000006">
    <property type="protein sequence ID" value="GEL98006.1"/>
    <property type="molecule type" value="Genomic_DNA"/>
</dbReference>
<evidence type="ECO:0000256" key="2">
    <source>
        <dbReference type="SAM" id="SignalP"/>
    </source>
</evidence>
<dbReference type="InterPro" id="IPR015943">
    <property type="entry name" value="WD40/YVTN_repeat-like_dom_sf"/>
</dbReference>
<dbReference type="Gene3D" id="2.60.40.2700">
    <property type="match status" value="1"/>
</dbReference>
<accession>A0A511JJ88</accession>
<organism evidence="3 4">
    <name type="scientific">Cellulomonas terrae</name>
    <dbReference type="NCBI Taxonomy" id="311234"/>
    <lineage>
        <taxon>Bacteria</taxon>
        <taxon>Bacillati</taxon>
        <taxon>Actinomycetota</taxon>
        <taxon>Actinomycetes</taxon>
        <taxon>Micrococcales</taxon>
        <taxon>Cellulomonadaceae</taxon>
        <taxon>Cellulomonas</taxon>
    </lineage>
</organism>
<evidence type="ECO:0000313" key="4">
    <source>
        <dbReference type="Proteomes" id="UP000321049"/>
    </source>
</evidence>
<dbReference type="PANTHER" id="PTHR47197:SF3">
    <property type="entry name" value="DIHYDRO-HEME D1 DEHYDROGENASE"/>
    <property type="match status" value="1"/>
</dbReference>
<dbReference type="Proteomes" id="UP000321049">
    <property type="component" value="Unassembled WGS sequence"/>
</dbReference>
<keyword evidence="2" id="KW-0732">Signal</keyword>
<dbReference type="InterPro" id="IPR051200">
    <property type="entry name" value="Host-pathogen_enzymatic-act"/>
</dbReference>
<evidence type="ECO:0000256" key="1">
    <source>
        <dbReference type="SAM" id="Phobius"/>
    </source>
</evidence>
<dbReference type="Gene3D" id="2.130.10.10">
    <property type="entry name" value="YVTN repeat-like/Quinoprotein amine dehydrogenase"/>
    <property type="match status" value="2"/>
</dbReference>
<dbReference type="SUPFAM" id="SSF50974">
    <property type="entry name" value="Nitrous oxide reductase, N-terminal domain"/>
    <property type="match status" value="1"/>
</dbReference>
<dbReference type="InterPro" id="IPR011045">
    <property type="entry name" value="N2O_reductase_N"/>
</dbReference>
<evidence type="ECO:0008006" key="5">
    <source>
        <dbReference type="Google" id="ProtNLM"/>
    </source>
</evidence>
<gene>
    <name evidence="3" type="ORF">CTE05_15530</name>
</gene>
<keyword evidence="4" id="KW-1185">Reference proteome</keyword>
<keyword evidence="1" id="KW-0812">Transmembrane</keyword>